<gene>
    <name evidence="13" type="ORF">SAMN05216262_101584</name>
</gene>
<dbReference type="SUPFAM" id="SSF48179">
    <property type="entry name" value="6-phosphogluconate dehydrogenase C-terminal domain-like"/>
    <property type="match status" value="1"/>
</dbReference>
<keyword evidence="7 10" id="KW-0560">Oxidoreductase</keyword>
<dbReference type="AlphaFoldDB" id="A0A1H7HRX4"/>
<dbReference type="GO" id="GO:0008677">
    <property type="term" value="F:2-dehydropantoate 2-reductase activity"/>
    <property type="evidence" value="ECO:0007669"/>
    <property type="project" value="UniProtKB-EC"/>
</dbReference>
<protein>
    <recommendedName>
        <fullName evidence="4 10">2-dehydropantoate 2-reductase</fullName>
        <ecNumber evidence="3 10">1.1.1.169</ecNumber>
    </recommendedName>
    <alternativeName>
        <fullName evidence="8 10">Ketopantoate reductase</fullName>
    </alternativeName>
</protein>
<dbReference type="PANTHER" id="PTHR43765:SF2">
    <property type="entry name" value="2-DEHYDROPANTOATE 2-REDUCTASE"/>
    <property type="match status" value="1"/>
</dbReference>
<evidence type="ECO:0000256" key="2">
    <source>
        <dbReference type="ARBA" id="ARBA00007870"/>
    </source>
</evidence>
<dbReference type="UniPathway" id="UPA00028">
    <property type="reaction ID" value="UER00004"/>
</dbReference>
<dbReference type="STRING" id="641665.GCA_002104455_00121"/>
<dbReference type="InterPro" id="IPR036291">
    <property type="entry name" value="NAD(P)-bd_dom_sf"/>
</dbReference>
<dbReference type="RefSeq" id="WP_085282206.1">
    <property type="nucleotide sequence ID" value="NZ_FOBI01000001.1"/>
</dbReference>
<evidence type="ECO:0000256" key="6">
    <source>
        <dbReference type="ARBA" id="ARBA00022857"/>
    </source>
</evidence>
<evidence type="ECO:0000256" key="9">
    <source>
        <dbReference type="ARBA" id="ARBA00048793"/>
    </source>
</evidence>
<dbReference type="GO" id="GO:0015940">
    <property type="term" value="P:pantothenate biosynthetic process"/>
    <property type="evidence" value="ECO:0007669"/>
    <property type="project" value="UniProtKB-UniPathway"/>
</dbReference>
<comment type="pathway">
    <text evidence="1 10">Cofactor biosynthesis; (R)-pantothenate biosynthesis; (R)-pantoate from 3-methyl-2-oxobutanoate: step 2/2.</text>
</comment>
<proteinExistence type="inferred from homology"/>
<dbReference type="GO" id="GO:0050661">
    <property type="term" value="F:NADP binding"/>
    <property type="evidence" value="ECO:0007669"/>
    <property type="project" value="TreeGrafter"/>
</dbReference>
<evidence type="ECO:0000259" key="12">
    <source>
        <dbReference type="Pfam" id="PF08546"/>
    </source>
</evidence>
<dbReference type="EC" id="1.1.1.169" evidence="3 10"/>
<evidence type="ECO:0000256" key="4">
    <source>
        <dbReference type="ARBA" id="ARBA00019465"/>
    </source>
</evidence>
<feature type="domain" description="Ketopantoate reductase N-terminal" evidence="11">
    <location>
        <begin position="3"/>
        <end position="146"/>
    </location>
</feature>
<evidence type="ECO:0000313" key="13">
    <source>
        <dbReference type="EMBL" id="SEK53009.1"/>
    </source>
</evidence>
<dbReference type="SUPFAM" id="SSF51735">
    <property type="entry name" value="NAD(P)-binding Rossmann-fold domains"/>
    <property type="match status" value="1"/>
</dbReference>
<dbReference type="OrthoDB" id="6530772at2"/>
<accession>A0A1H7HRX4</accession>
<dbReference type="InterPro" id="IPR013332">
    <property type="entry name" value="KPR_N"/>
</dbReference>
<dbReference type="InterPro" id="IPR050838">
    <property type="entry name" value="Ketopantoate_reductase"/>
</dbReference>
<evidence type="ECO:0000256" key="10">
    <source>
        <dbReference type="RuleBase" id="RU362068"/>
    </source>
</evidence>
<dbReference type="Pfam" id="PF08546">
    <property type="entry name" value="ApbA_C"/>
    <property type="match status" value="1"/>
</dbReference>
<dbReference type="InterPro" id="IPR013752">
    <property type="entry name" value="KPA_reductase"/>
</dbReference>
<evidence type="ECO:0000313" key="14">
    <source>
        <dbReference type="Proteomes" id="UP000199297"/>
    </source>
</evidence>
<dbReference type="InterPro" id="IPR003710">
    <property type="entry name" value="ApbA"/>
</dbReference>
<evidence type="ECO:0000256" key="3">
    <source>
        <dbReference type="ARBA" id="ARBA00013014"/>
    </source>
</evidence>
<feature type="domain" description="Ketopantoate reductase C-terminal" evidence="12">
    <location>
        <begin position="174"/>
        <end position="297"/>
    </location>
</feature>
<dbReference type="Proteomes" id="UP000199297">
    <property type="component" value="Unassembled WGS sequence"/>
</dbReference>
<name>A0A1H7HRX4_9GAMM</name>
<dbReference type="InterPro" id="IPR008927">
    <property type="entry name" value="6-PGluconate_DH-like_C_sf"/>
</dbReference>
<dbReference type="Gene3D" id="3.40.50.720">
    <property type="entry name" value="NAD(P)-binding Rossmann-like Domain"/>
    <property type="match status" value="1"/>
</dbReference>
<reference evidence="14" key="1">
    <citation type="submission" date="2016-10" db="EMBL/GenBank/DDBJ databases">
        <authorList>
            <person name="Varghese N."/>
            <person name="Submissions S."/>
        </authorList>
    </citation>
    <scope>NUCLEOTIDE SEQUENCE [LARGE SCALE GENOMIC DNA]</scope>
    <source>
        <strain evidence="14">CGMCC 1.9127</strain>
    </source>
</reference>
<dbReference type="PANTHER" id="PTHR43765">
    <property type="entry name" value="2-DEHYDROPANTOATE 2-REDUCTASE-RELATED"/>
    <property type="match status" value="1"/>
</dbReference>
<dbReference type="EMBL" id="FOBI01000001">
    <property type="protein sequence ID" value="SEK53009.1"/>
    <property type="molecule type" value="Genomic_DNA"/>
</dbReference>
<evidence type="ECO:0000259" key="11">
    <source>
        <dbReference type="Pfam" id="PF02558"/>
    </source>
</evidence>
<keyword evidence="14" id="KW-1185">Reference proteome</keyword>
<evidence type="ECO:0000256" key="5">
    <source>
        <dbReference type="ARBA" id="ARBA00022655"/>
    </source>
</evidence>
<dbReference type="Gene3D" id="1.10.1040.10">
    <property type="entry name" value="N-(1-d-carboxylethyl)-l-norvaline Dehydrogenase, domain 2"/>
    <property type="match status" value="1"/>
</dbReference>
<keyword evidence="5 10" id="KW-0566">Pantothenate biosynthesis</keyword>
<comment type="catalytic activity">
    <reaction evidence="9 10">
        <text>(R)-pantoate + NADP(+) = 2-dehydropantoate + NADPH + H(+)</text>
        <dbReference type="Rhea" id="RHEA:16233"/>
        <dbReference type="ChEBI" id="CHEBI:11561"/>
        <dbReference type="ChEBI" id="CHEBI:15378"/>
        <dbReference type="ChEBI" id="CHEBI:15980"/>
        <dbReference type="ChEBI" id="CHEBI:57783"/>
        <dbReference type="ChEBI" id="CHEBI:58349"/>
        <dbReference type="EC" id="1.1.1.169"/>
    </reaction>
</comment>
<dbReference type="Pfam" id="PF02558">
    <property type="entry name" value="ApbA"/>
    <property type="match status" value="1"/>
</dbReference>
<evidence type="ECO:0000256" key="7">
    <source>
        <dbReference type="ARBA" id="ARBA00023002"/>
    </source>
</evidence>
<keyword evidence="6 10" id="KW-0521">NADP</keyword>
<evidence type="ECO:0000256" key="1">
    <source>
        <dbReference type="ARBA" id="ARBA00004994"/>
    </source>
</evidence>
<comment type="function">
    <text evidence="10">Catalyzes the NADPH-dependent reduction of ketopantoate into pantoic acid.</text>
</comment>
<organism evidence="13 14">
    <name type="scientific">Colwellia chukchiensis</name>
    <dbReference type="NCBI Taxonomy" id="641665"/>
    <lineage>
        <taxon>Bacteria</taxon>
        <taxon>Pseudomonadati</taxon>
        <taxon>Pseudomonadota</taxon>
        <taxon>Gammaproteobacteria</taxon>
        <taxon>Alteromonadales</taxon>
        <taxon>Colwelliaceae</taxon>
        <taxon>Colwellia</taxon>
    </lineage>
</organism>
<dbReference type="GO" id="GO:0005737">
    <property type="term" value="C:cytoplasm"/>
    <property type="evidence" value="ECO:0007669"/>
    <property type="project" value="TreeGrafter"/>
</dbReference>
<dbReference type="InterPro" id="IPR013328">
    <property type="entry name" value="6PGD_dom2"/>
</dbReference>
<dbReference type="NCBIfam" id="TIGR00745">
    <property type="entry name" value="apbA_panE"/>
    <property type="match status" value="1"/>
</dbReference>
<comment type="similarity">
    <text evidence="2 10">Belongs to the ketopantoate reductase family.</text>
</comment>
<evidence type="ECO:0000256" key="8">
    <source>
        <dbReference type="ARBA" id="ARBA00032024"/>
    </source>
</evidence>
<sequence>MNIVVIGQGAIGLLWYHHLAKMPALSVSLSASTSAQQIPRHYSFTHLNNQTTQQTLTIADDKAFADAQCLLFCVKSYQVQAALAALKHKIAPETVLIFCHNGMGALDDITSLSQPVLTLLTTHACKILNPFHAQHTGLGHHHLGLLHGALSTKKNQQITAALAQALPTLSFNHDIVAKQWLKLAINCVINPITALENINNGQLLVGSYNDTISKLIAEIVKVAAAEDIVFDFKQLQASIQTVAKNTADNCSSMRADILNQRKTEIDFINGYIMKVAHKHRLSVPENQQLYQKIKALEAKR</sequence>